<keyword evidence="3 8" id="KW-0732">Signal</keyword>
<organism evidence="12 13">
    <name type="scientific">Scyliorhinus torazame</name>
    <name type="common">Cloudy catshark</name>
    <name type="synonym">Catulus torazame</name>
    <dbReference type="NCBI Taxonomy" id="75743"/>
    <lineage>
        <taxon>Eukaryota</taxon>
        <taxon>Metazoa</taxon>
        <taxon>Chordata</taxon>
        <taxon>Craniata</taxon>
        <taxon>Vertebrata</taxon>
        <taxon>Chondrichthyes</taxon>
        <taxon>Elasmobranchii</taxon>
        <taxon>Galeomorphii</taxon>
        <taxon>Galeoidea</taxon>
        <taxon>Carcharhiniformes</taxon>
        <taxon>Scyliorhinidae</taxon>
        <taxon>Scyliorhinus</taxon>
    </lineage>
</organism>
<dbReference type="Gene3D" id="2.60.40.1930">
    <property type="match status" value="1"/>
</dbReference>
<reference evidence="12 13" key="1">
    <citation type="journal article" date="2018" name="Nat. Ecol. Evol.">
        <title>Shark genomes provide insights into elasmobranch evolution and the origin of vertebrates.</title>
        <authorList>
            <person name="Hara Y"/>
            <person name="Yamaguchi K"/>
            <person name="Onimaru K"/>
            <person name="Kadota M"/>
            <person name="Koyanagi M"/>
            <person name="Keeley SD"/>
            <person name="Tatsumi K"/>
            <person name="Tanaka K"/>
            <person name="Motone F"/>
            <person name="Kageyama Y"/>
            <person name="Nozu R"/>
            <person name="Adachi N"/>
            <person name="Nishimura O"/>
            <person name="Nakagawa R"/>
            <person name="Tanegashima C"/>
            <person name="Kiyatake I"/>
            <person name="Matsumoto R"/>
            <person name="Murakumo K"/>
            <person name="Nishida K"/>
            <person name="Terakita A"/>
            <person name="Kuratani S"/>
            <person name="Sato K"/>
            <person name="Hyodo S Kuraku.S."/>
        </authorList>
    </citation>
    <scope>NUCLEOTIDE SEQUENCE [LARGE SCALE GENOMIC DNA]</scope>
</reference>
<dbReference type="SMART" id="SM01359">
    <property type="entry name" value="A2M_N_2"/>
    <property type="match status" value="1"/>
</dbReference>
<dbReference type="Pfam" id="PF00207">
    <property type="entry name" value="A2M"/>
    <property type="match status" value="1"/>
</dbReference>
<dbReference type="InterPro" id="IPR009048">
    <property type="entry name" value="A-macroglobulin_rcpt-bd"/>
</dbReference>
<feature type="domain" description="Alpha-2-macroglobulin" evidence="10">
    <location>
        <begin position="532"/>
        <end position="623"/>
    </location>
</feature>
<feature type="domain" description="Alpha-macroglobulin receptor-binding" evidence="11">
    <location>
        <begin position="1156"/>
        <end position="1240"/>
    </location>
</feature>
<evidence type="ECO:0000259" key="10">
    <source>
        <dbReference type="SMART" id="SM01360"/>
    </source>
</evidence>
<dbReference type="STRING" id="75743.A0A401NIN7"/>
<comment type="caution">
    <text evidence="12">The sequence shown here is derived from an EMBL/GenBank/DDBJ whole genome shotgun (WGS) entry which is preliminary data.</text>
</comment>
<dbReference type="InterPro" id="IPR036595">
    <property type="entry name" value="A-macroglobulin_rcpt-bd_sf"/>
</dbReference>
<dbReference type="GO" id="GO:0005615">
    <property type="term" value="C:extracellular space"/>
    <property type="evidence" value="ECO:0007669"/>
    <property type="project" value="InterPro"/>
</dbReference>
<evidence type="ECO:0000259" key="11">
    <source>
        <dbReference type="SMART" id="SM01361"/>
    </source>
</evidence>
<dbReference type="Pfam" id="PF17791">
    <property type="entry name" value="MG3"/>
    <property type="match status" value="1"/>
</dbReference>
<dbReference type="InterPro" id="IPR013783">
    <property type="entry name" value="Ig-like_fold"/>
</dbReference>
<dbReference type="SMART" id="SM01360">
    <property type="entry name" value="A2M"/>
    <property type="match status" value="1"/>
</dbReference>
<feature type="signal peptide" evidence="8">
    <location>
        <begin position="1"/>
        <end position="24"/>
    </location>
</feature>
<dbReference type="Gene3D" id="2.60.40.1940">
    <property type="match status" value="1"/>
</dbReference>
<dbReference type="SUPFAM" id="SSF49410">
    <property type="entry name" value="Alpha-macroglobulin receptor domain"/>
    <property type="match status" value="1"/>
</dbReference>
<evidence type="ECO:0000256" key="8">
    <source>
        <dbReference type="SAM" id="SignalP"/>
    </source>
</evidence>
<keyword evidence="7" id="KW-0325">Glycoprotein</keyword>
<name>A0A401NIN7_SCYTO</name>
<dbReference type="InterPro" id="IPR008930">
    <property type="entry name" value="Terpenoid_cyclase/PrenylTrfase"/>
</dbReference>
<proteinExistence type="inferred from homology"/>
<dbReference type="Gene3D" id="2.20.130.20">
    <property type="match status" value="1"/>
</dbReference>
<keyword evidence="4" id="KW-0722">Serine protease inhibitor</keyword>
<dbReference type="EMBL" id="BFAA01003707">
    <property type="protein sequence ID" value="GCB60725.1"/>
    <property type="molecule type" value="Genomic_DNA"/>
</dbReference>
<dbReference type="SMART" id="SM01419">
    <property type="entry name" value="Thiol-ester_cl"/>
    <property type="match status" value="1"/>
</dbReference>
<dbReference type="FunFam" id="1.50.10.20:FF:000001">
    <property type="entry name" value="CD109 isoform 1"/>
    <property type="match status" value="1"/>
</dbReference>
<dbReference type="InterPro" id="IPR019742">
    <property type="entry name" value="MacrogloblnA2_CS"/>
</dbReference>
<comment type="similarity">
    <text evidence="1">Belongs to the protease inhibitor I39 (alpha-2-macroglobulin) family.</text>
</comment>
<dbReference type="Proteomes" id="UP000288216">
    <property type="component" value="Unassembled WGS sequence"/>
</dbReference>
<dbReference type="InterPro" id="IPR041813">
    <property type="entry name" value="A2M_TED"/>
</dbReference>
<dbReference type="InterPro" id="IPR011625">
    <property type="entry name" value="A2M_N_BRD"/>
</dbReference>
<dbReference type="SUPFAM" id="SSF48239">
    <property type="entry name" value="Terpenoid cyclases/Protein prenyltransferases"/>
    <property type="match status" value="1"/>
</dbReference>
<accession>A0A401NIN7</accession>
<dbReference type="Gene3D" id="2.60.40.690">
    <property type="entry name" value="Alpha-macroglobulin, receptor-binding domain"/>
    <property type="match status" value="1"/>
</dbReference>
<dbReference type="GO" id="GO:0004867">
    <property type="term" value="F:serine-type endopeptidase inhibitor activity"/>
    <property type="evidence" value="ECO:0007669"/>
    <property type="project" value="UniProtKB-KW"/>
</dbReference>
<keyword evidence="13" id="KW-1185">Reference proteome</keyword>
<evidence type="ECO:0008006" key="14">
    <source>
        <dbReference type="Google" id="ProtNLM"/>
    </source>
</evidence>
<dbReference type="Pfam" id="PF07677">
    <property type="entry name" value="A2M_recep"/>
    <property type="match status" value="1"/>
</dbReference>
<evidence type="ECO:0000256" key="2">
    <source>
        <dbReference type="ARBA" id="ARBA00022690"/>
    </source>
</evidence>
<gene>
    <name evidence="12" type="ORF">scyTo_0009222</name>
</gene>
<protein>
    <recommendedName>
        <fullName evidence="14">CD109 antigen</fullName>
    </recommendedName>
</protein>
<dbReference type="Gene3D" id="2.60.120.1540">
    <property type="match status" value="1"/>
</dbReference>
<evidence type="ECO:0000256" key="5">
    <source>
        <dbReference type="ARBA" id="ARBA00022966"/>
    </source>
</evidence>
<keyword evidence="2" id="KW-0646">Protease inhibitor</keyword>
<evidence type="ECO:0000256" key="7">
    <source>
        <dbReference type="ARBA" id="ARBA00023180"/>
    </source>
</evidence>
<feature type="domain" description="Alpha-2-macroglobulin bait region" evidence="9">
    <location>
        <begin position="364"/>
        <end position="488"/>
    </location>
</feature>
<evidence type="ECO:0000313" key="13">
    <source>
        <dbReference type="Proteomes" id="UP000288216"/>
    </source>
</evidence>
<dbReference type="PANTHER" id="PTHR11412:SF136">
    <property type="entry name" value="CD109 ANTIGEN"/>
    <property type="match status" value="1"/>
</dbReference>
<evidence type="ECO:0000256" key="4">
    <source>
        <dbReference type="ARBA" id="ARBA00022900"/>
    </source>
</evidence>
<dbReference type="OrthoDB" id="9998011at2759"/>
<dbReference type="Pfam" id="PF07678">
    <property type="entry name" value="TED_complement"/>
    <property type="match status" value="1"/>
</dbReference>
<dbReference type="InterPro" id="IPR011626">
    <property type="entry name" value="Alpha-macroglobulin_TED"/>
</dbReference>
<dbReference type="Gene3D" id="1.50.10.20">
    <property type="match status" value="1"/>
</dbReference>
<sequence length="1296" mass="143823">MAHLTRALPVYAQLLLALLLTSNASRPTYFITAPRRLFPRINMTITVCPLQGSLSPLRITAQISEGGQNLSSVEGTFPPGVVSKEFPLSPNSLLGNWYIQVTSNGVLKERTFTVAEYGTVTGRYLYGKPVEGNVTIIISFPYTSSTINKTFETNGTVHFIIPFSGLQEFFLSVYGRLLGERGSIPANHSFESLMEPFSESYRNFKLSMTIKAVVIESLTGLTQSTDVNVTLSFKKYKLETVNHQKILKPPLNFTANVQVTRIDHKKLTPEDRENILIVYVSQTLTLPTASNVTFASGPLEYNSNVKNVRHTSTINVTVPESGFVKIQVPLLPNIVNLWIKLTFEKAVEHISVYRNEQLSKRPFIQLQTASFDVKVGLPFEVSIEGSEVLNEMTYQVVSKGQVVLTGKSHLTTIKLTPELSWAPSASLLVYYIAEDGQIVSDALELNVEGIFANKVIQEMKAAAKYSKPINGWYHPDVDVFQDNGLIVLTDAYIPYRKLFYHIALEDNIAFKTTSISDKAEEEQRVRMYFPETWIWLDMLTGSSSTVTLQRTVPDSLTTWVASAFAISKNQGLQVATTPAQLEVFKSFFLELNLPYSITRGEQLVLEINIFNYQEQTLEVWVTVEWNDLFDFIIVPDEKNTVPNKQKGSVLSQGSHIFYFPIKVKALGKVPITVKATSEVSFDAVSKYILVKAEGIHQSFSQSLFVAPKVGSQLWSKEVRFTFPDNVVDGSEIAHVTVIGDILGPSINGLEDLLQMPYGCGEQNMIRFAPNVYILQYFTAINQVNEEIKEKALSYMIQGYQRELTYQRFDGSFSAFGNSDSSGSTWLSAFVLRCFLQAQSFIYIDTLVLDGTISWILEHQAKNGEFSEPGRVIHSNVQGGQSGPTSLTAYILTALLEDQSYMSKVLDQVSSSVTYLEGKLQDGISSNYTLSLVTYALTLANSSYATQALNELNQRADEKDGVRFWSSSTKRPSTWWGKQPLSSDIEVAAYALLSHLRQGMLLEGIPIMQWLSESRNHLGGFSSTQDTVVALQALSQFAAQSFSPTTNLTVSVSGPGLATPAIFSITSKNAIVLQTQQVGIQQPMLVTVTAEGQGLAIFQFNILFNLQSKVASTRLQSVESQEVFDLDVDVLDHKDDLNHLTLHICTRYRGEENSSSTGMVLMEVGMLSGFVLEMDGVQTNNLIKKVEFEAGKVCVYFDSLNETEVCITIPVIRDSKVANAQDAVVSVFEYYEPGSRTVRTYNSKVMSVTDSCTFCGFNCSLCRSNFGDVQVQSAALPTLGDPIPLVLCLLSIYLSLS</sequence>
<evidence type="ECO:0000256" key="3">
    <source>
        <dbReference type="ARBA" id="ARBA00022729"/>
    </source>
</evidence>
<dbReference type="Pfam" id="PF07703">
    <property type="entry name" value="A2M_BRD"/>
    <property type="match status" value="1"/>
</dbReference>
<dbReference type="PROSITE" id="PS00477">
    <property type="entry name" value="ALPHA_2_MACROGLOBULIN"/>
    <property type="match status" value="1"/>
</dbReference>
<keyword evidence="6" id="KW-1015">Disulfide bond</keyword>
<dbReference type="InterPro" id="IPR001599">
    <property type="entry name" value="Macroglobln_a2"/>
</dbReference>
<dbReference type="InterPro" id="IPR050473">
    <property type="entry name" value="A2M/Complement_sys"/>
</dbReference>
<dbReference type="OMA" id="TLHQNRY"/>
<dbReference type="CDD" id="cd02897">
    <property type="entry name" value="A2M_2"/>
    <property type="match status" value="1"/>
</dbReference>
<dbReference type="InterPro" id="IPR047565">
    <property type="entry name" value="Alpha-macroglob_thiol-ester_cl"/>
</dbReference>
<evidence type="ECO:0000259" key="9">
    <source>
        <dbReference type="SMART" id="SM01359"/>
    </source>
</evidence>
<feature type="chain" id="PRO_5019557197" description="CD109 antigen" evidence="8">
    <location>
        <begin position="25"/>
        <end position="1296"/>
    </location>
</feature>
<evidence type="ECO:0000256" key="1">
    <source>
        <dbReference type="ARBA" id="ARBA00010952"/>
    </source>
</evidence>
<evidence type="ECO:0000313" key="12">
    <source>
        <dbReference type="EMBL" id="GCB60725.1"/>
    </source>
</evidence>
<dbReference type="InterPro" id="IPR041555">
    <property type="entry name" value="MG3"/>
</dbReference>
<keyword evidence="5" id="KW-0882">Thioester bond</keyword>
<dbReference type="SMART" id="SM01361">
    <property type="entry name" value="A2M_recep"/>
    <property type="match status" value="1"/>
</dbReference>
<dbReference type="Gene3D" id="2.60.40.10">
    <property type="entry name" value="Immunoglobulins"/>
    <property type="match status" value="1"/>
</dbReference>
<dbReference type="InterPro" id="IPR014756">
    <property type="entry name" value="Ig_E-set"/>
</dbReference>
<evidence type="ECO:0000256" key="6">
    <source>
        <dbReference type="ARBA" id="ARBA00023157"/>
    </source>
</evidence>
<dbReference type="PANTHER" id="PTHR11412">
    <property type="entry name" value="MACROGLOBULIN / COMPLEMENT"/>
    <property type="match status" value="1"/>
</dbReference>
<dbReference type="SUPFAM" id="SSF81296">
    <property type="entry name" value="E set domains"/>
    <property type="match status" value="1"/>
</dbReference>